<dbReference type="Proteomes" id="UP000887013">
    <property type="component" value="Unassembled WGS sequence"/>
</dbReference>
<accession>A0A8X6UM81</accession>
<organism evidence="2 3">
    <name type="scientific">Nephila pilipes</name>
    <name type="common">Giant wood spider</name>
    <name type="synonym">Nephila maculata</name>
    <dbReference type="NCBI Taxonomy" id="299642"/>
    <lineage>
        <taxon>Eukaryota</taxon>
        <taxon>Metazoa</taxon>
        <taxon>Ecdysozoa</taxon>
        <taxon>Arthropoda</taxon>
        <taxon>Chelicerata</taxon>
        <taxon>Arachnida</taxon>
        <taxon>Araneae</taxon>
        <taxon>Araneomorphae</taxon>
        <taxon>Entelegynae</taxon>
        <taxon>Araneoidea</taxon>
        <taxon>Nephilidae</taxon>
        <taxon>Nephila</taxon>
    </lineage>
</organism>
<comment type="caution">
    <text evidence="2">The sequence shown here is derived from an EMBL/GenBank/DDBJ whole genome shotgun (WGS) entry which is preliminary data.</text>
</comment>
<keyword evidence="3" id="KW-1185">Reference proteome</keyword>
<reference evidence="2" key="1">
    <citation type="submission" date="2020-08" db="EMBL/GenBank/DDBJ databases">
        <title>Multicomponent nature underlies the extraordinary mechanical properties of spider dragline silk.</title>
        <authorList>
            <person name="Kono N."/>
            <person name="Nakamura H."/>
            <person name="Mori M."/>
            <person name="Yoshida Y."/>
            <person name="Ohtoshi R."/>
            <person name="Malay A.D."/>
            <person name="Moran D.A.P."/>
            <person name="Tomita M."/>
            <person name="Numata K."/>
            <person name="Arakawa K."/>
        </authorList>
    </citation>
    <scope>NUCLEOTIDE SEQUENCE</scope>
</reference>
<proteinExistence type="predicted"/>
<protein>
    <submittedName>
        <fullName evidence="2">Uncharacterized protein</fullName>
    </submittedName>
</protein>
<evidence type="ECO:0000256" key="1">
    <source>
        <dbReference type="SAM" id="MobiDB-lite"/>
    </source>
</evidence>
<gene>
    <name evidence="2" type="ORF">NPIL_67491</name>
</gene>
<evidence type="ECO:0000313" key="2">
    <source>
        <dbReference type="EMBL" id="GFU53225.1"/>
    </source>
</evidence>
<dbReference type="AlphaFoldDB" id="A0A8X6UM81"/>
<evidence type="ECO:0000313" key="3">
    <source>
        <dbReference type="Proteomes" id="UP000887013"/>
    </source>
</evidence>
<sequence length="83" mass="9395">MIQLNIGEALITLLRTSHNTPYHARPIDPLYRSLLTNYVVAKTPERGTSSPSRINGMKRWSSGSTSPRITRCRKIDYRTAGIH</sequence>
<feature type="region of interest" description="Disordered" evidence="1">
    <location>
        <begin position="45"/>
        <end position="67"/>
    </location>
</feature>
<dbReference type="EMBL" id="BMAW01038752">
    <property type="protein sequence ID" value="GFU53225.1"/>
    <property type="molecule type" value="Genomic_DNA"/>
</dbReference>
<name>A0A8X6UM81_NEPPI</name>